<proteinExistence type="predicted"/>
<dbReference type="PANTHER" id="PTHR10362">
    <property type="entry name" value="HISTIDINE AMMONIA-LYASE"/>
    <property type="match status" value="1"/>
</dbReference>
<gene>
    <name evidence="1" type="ORF">I4I82_29565</name>
</gene>
<protein>
    <submittedName>
        <fullName evidence="1">Aromatic amino acid lyase</fullName>
    </submittedName>
</protein>
<evidence type="ECO:0000313" key="1">
    <source>
        <dbReference type="EMBL" id="MBW0131794.1"/>
    </source>
</evidence>
<organism evidence="1 2">
    <name type="scientific">Pseudonocardia oceani</name>
    <dbReference type="NCBI Taxonomy" id="2792013"/>
    <lineage>
        <taxon>Bacteria</taxon>
        <taxon>Bacillati</taxon>
        <taxon>Actinomycetota</taxon>
        <taxon>Actinomycetes</taxon>
        <taxon>Pseudonocardiales</taxon>
        <taxon>Pseudonocardiaceae</taxon>
        <taxon>Pseudonocardia</taxon>
    </lineage>
</organism>
<comment type="caution">
    <text evidence="1">The sequence shown here is derived from an EMBL/GenBank/DDBJ whole genome shotgun (WGS) entry which is preliminary data.</text>
</comment>
<reference evidence="1 2" key="1">
    <citation type="submission" date="2020-11" db="EMBL/GenBank/DDBJ databases">
        <title>Pseudonocardia abyssalis sp. nov. and Pseudonocardia oceani sp. nov., description and phylogenomic analysis of two novel actinomycetes isolated from the deep Southern Ocean.</title>
        <authorList>
            <person name="Parra J."/>
        </authorList>
    </citation>
    <scope>NUCLEOTIDE SEQUENCE [LARGE SCALE GENOMIC DNA]</scope>
    <source>
        <strain evidence="2">KRD185</strain>
    </source>
</reference>
<dbReference type="GO" id="GO:0016829">
    <property type="term" value="F:lyase activity"/>
    <property type="evidence" value="ECO:0007669"/>
    <property type="project" value="UniProtKB-KW"/>
</dbReference>
<dbReference type="Pfam" id="PF00221">
    <property type="entry name" value="Lyase_aromatic"/>
    <property type="match status" value="2"/>
</dbReference>
<accession>A0ABS6UHQ7</accession>
<keyword evidence="2" id="KW-1185">Reference proteome</keyword>
<dbReference type="InterPro" id="IPR001106">
    <property type="entry name" value="Aromatic_Lyase"/>
</dbReference>
<keyword evidence="1" id="KW-0456">Lyase</keyword>
<dbReference type="RefSeq" id="WP_218596276.1">
    <property type="nucleotide sequence ID" value="NZ_JADQDF010000001.1"/>
</dbReference>
<dbReference type="Proteomes" id="UP000694300">
    <property type="component" value="Unassembled WGS sequence"/>
</dbReference>
<sequence>MTVLLERGSDLTVDVVRRVARDGEAVELTAAAVEAVGRRRREFLDFVDAHGERHLYGITTRHHTGATHLLTPQERAEYGSHFVTVPSTTGPGLPGRVLRAVLLARLADVLNGTAAVRPETALALVGMLDGPLPHVPERGHGEPGDIIALGHLLRPRFTGHVEIGEGMALINGSPVAAGVLADAVVSGRGHLAVAEEVVALAAVAAGSPDAHYDVRLAALWGDEHQTAALARLRDLLAGGGRTVLPYQAPVSFRSAPRMLGWLRRCQAQAEECAAIALSASSNNPVFVGPDVSPPLGDVLSNGGYHNPLAAPVLDALTRAWADLGQLVTAQVGRLVLLPDGIAATESEPRVSMFDMTSSGWAEEGRAAAQASLIGLGPVGRTDTTTSEVLAWRRARDAGAALVANLAALAVVAAHTVARRGAAVPPGLAELSGAVLTAFPLDTHPADFGPALVRVQEHLLR</sequence>
<evidence type="ECO:0000313" key="2">
    <source>
        <dbReference type="Proteomes" id="UP000694300"/>
    </source>
</evidence>
<name>A0ABS6UHQ7_9PSEU</name>
<dbReference type="EMBL" id="JADQDF010000001">
    <property type="protein sequence ID" value="MBW0131794.1"/>
    <property type="molecule type" value="Genomic_DNA"/>
</dbReference>